<dbReference type="Gene3D" id="3.40.50.150">
    <property type="entry name" value="Vaccinia Virus protein VP39"/>
    <property type="match status" value="1"/>
</dbReference>
<proteinExistence type="predicted"/>
<evidence type="ECO:0000313" key="3">
    <source>
        <dbReference type="Proteomes" id="UP000257144"/>
    </source>
</evidence>
<accession>A0A3D8GU92</accession>
<keyword evidence="2" id="KW-0489">Methyltransferase</keyword>
<comment type="caution">
    <text evidence="2">The sequence shown here is derived from an EMBL/GenBank/DDBJ whole genome shotgun (WGS) entry which is preliminary data.</text>
</comment>
<dbReference type="InterPro" id="IPR029063">
    <property type="entry name" value="SAM-dependent_MTases_sf"/>
</dbReference>
<evidence type="ECO:0000313" key="2">
    <source>
        <dbReference type="EMBL" id="RDU38005.1"/>
    </source>
</evidence>
<organism evidence="2 3">
    <name type="scientific">Neobacillus piezotolerans</name>
    <dbReference type="NCBI Taxonomy" id="2259171"/>
    <lineage>
        <taxon>Bacteria</taxon>
        <taxon>Bacillati</taxon>
        <taxon>Bacillota</taxon>
        <taxon>Bacilli</taxon>
        <taxon>Bacillales</taxon>
        <taxon>Bacillaceae</taxon>
        <taxon>Neobacillus</taxon>
    </lineage>
</organism>
<keyword evidence="3" id="KW-1185">Reference proteome</keyword>
<name>A0A3D8GU92_9BACI</name>
<dbReference type="Proteomes" id="UP000257144">
    <property type="component" value="Unassembled WGS sequence"/>
</dbReference>
<dbReference type="CDD" id="cd02440">
    <property type="entry name" value="AdoMet_MTases"/>
    <property type="match status" value="1"/>
</dbReference>
<dbReference type="AlphaFoldDB" id="A0A3D8GU92"/>
<reference evidence="2 3" key="1">
    <citation type="submission" date="2018-07" db="EMBL/GenBank/DDBJ databases">
        <title>Bacillus sp. YLB-04 draft genome sequence.</title>
        <authorList>
            <person name="Yu L."/>
            <person name="Tang X."/>
        </authorList>
    </citation>
    <scope>NUCLEOTIDE SEQUENCE [LARGE SCALE GENOMIC DNA]</scope>
    <source>
        <strain evidence="2 3">YLB-04</strain>
    </source>
</reference>
<dbReference type="InterPro" id="IPR025714">
    <property type="entry name" value="Methyltranfer_dom"/>
</dbReference>
<dbReference type="Pfam" id="PF13847">
    <property type="entry name" value="Methyltransf_31"/>
    <property type="match status" value="1"/>
</dbReference>
<dbReference type="GO" id="GO:0032259">
    <property type="term" value="P:methylation"/>
    <property type="evidence" value="ECO:0007669"/>
    <property type="project" value="UniProtKB-KW"/>
</dbReference>
<protein>
    <submittedName>
        <fullName evidence="2">Class I SAM-dependent methyltransferase</fullName>
    </submittedName>
</protein>
<keyword evidence="2" id="KW-0808">Transferase</keyword>
<gene>
    <name evidence="2" type="ORF">DRW41_00040</name>
</gene>
<feature type="domain" description="Methyltransferase" evidence="1">
    <location>
        <begin position="50"/>
        <end position="177"/>
    </location>
</feature>
<evidence type="ECO:0000259" key="1">
    <source>
        <dbReference type="Pfam" id="PF13847"/>
    </source>
</evidence>
<dbReference type="GO" id="GO:0008168">
    <property type="term" value="F:methyltransferase activity"/>
    <property type="evidence" value="ECO:0007669"/>
    <property type="project" value="UniProtKB-KW"/>
</dbReference>
<sequence>MSNIELIRKEEKLYHDFCYENYRLFEQGSWLHKPVQTVMDLLPFLKGKLNCRVLDLGCGVGRNSIPIAEEIKGSNGKVICVDLLPSAIEKLDEYRKEFNVEDVIELEQADIADYQIKTGGYDLIIAVSSLEHVSSEGKLDQVLKNMSAGTKSGGINCIILNSQVRETDLKTGEELEAMMEVNVSTEIMERKLFLNYVGWDVLKHLVKPLEYTIVRGDREVLLTTNAVTYVVRKK</sequence>
<dbReference type="RefSeq" id="WP_115449916.1">
    <property type="nucleotide sequence ID" value="NZ_QNQT01000001.1"/>
</dbReference>
<dbReference type="EMBL" id="QNQT01000001">
    <property type="protein sequence ID" value="RDU38005.1"/>
    <property type="molecule type" value="Genomic_DNA"/>
</dbReference>
<dbReference type="OrthoDB" id="9804312at2"/>
<dbReference type="SUPFAM" id="SSF53335">
    <property type="entry name" value="S-adenosyl-L-methionine-dependent methyltransferases"/>
    <property type="match status" value="1"/>
</dbReference>
<dbReference type="PANTHER" id="PTHR43861">
    <property type="entry name" value="TRANS-ACONITATE 2-METHYLTRANSFERASE-RELATED"/>
    <property type="match status" value="1"/>
</dbReference>